<protein>
    <submittedName>
        <fullName evidence="1">Uncharacterized protein</fullName>
    </submittedName>
</protein>
<accession>A0AAW1XUL8</accession>
<proteinExistence type="predicted"/>
<name>A0AAW1XUL8_RUBAR</name>
<evidence type="ECO:0000313" key="1">
    <source>
        <dbReference type="EMBL" id="KAK9939167.1"/>
    </source>
</evidence>
<gene>
    <name evidence="1" type="ORF">M0R45_015874</name>
</gene>
<reference evidence="1 2" key="1">
    <citation type="journal article" date="2023" name="G3 (Bethesda)">
        <title>A chromosome-length genome assembly and annotation of blackberry (Rubus argutus, cv. 'Hillquist').</title>
        <authorList>
            <person name="Bruna T."/>
            <person name="Aryal R."/>
            <person name="Dudchenko O."/>
            <person name="Sargent D.J."/>
            <person name="Mead D."/>
            <person name="Buti M."/>
            <person name="Cavallini A."/>
            <person name="Hytonen T."/>
            <person name="Andres J."/>
            <person name="Pham M."/>
            <person name="Weisz D."/>
            <person name="Mascagni F."/>
            <person name="Usai G."/>
            <person name="Natali L."/>
            <person name="Bassil N."/>
            <person name="Fernandez G.E."/>
            <person name="Lomsadze A."/>
            <person name="Armour M."/>
            <person name="Olukolu B."/>
            <person name="Poorten T."/>
            <person name="Britton C."/>
            <person name="Davik J."/>
            <person name="Ashrafi H."/>
            <person name="Aiden E.L."/>
            <person name="Borodovsky M."/>
            <person name="Worthington M."/>
        </authorList>
    </citation>
    <scope>NUCLEOTIDE SEQUENCE [LARGE SCALE GENOMIC DNA]</scope>
    <source>
        <strain evidence="1">PI 553951</strain>
    </source>
</reference>
<evidence type="ECO:0000313" key="2">
    <source>
        <dbReference type="Proteomes" id="UP001457282"/>
    </source>
</evidence>
<keyword evidence="2" id="KW-1185">Reference proteome</keyword>
<dbReference type="Proteomes" id="UP001457282">
    <property type="component" value="Unassembled WGS sequence"/>
</dbReference>
<dbReference type="AlphaFoldDB" id="A0AAW1XUL8"/>
<comment type="caution">
    <text evidence="1">The sequence shown here is derived from an EMBL/GenBank/DDBJ whole genome shotgun (WGS) entry which is preliminary data.</text>
</comment>
<dbReference type="EMBL" id="JBEDUW010000003">
    <property type="protein sequence ID" value="KAK9939167.1"/>
    <property type="molecule type" value="Genomic_DNA"/>
</dbReference>
<organism evidence="1 2">
    <name type="scientific">Rubus argutus</name>
    <name type="common">Southern blackberry</name>
    <dbReference type="NCBI Taxonomy" id="59490"/>
    <lineage>
        <taxon>Eukaryota</taxon>
        <taxon>Viridiplantae</taxon>
        <taxon>Streptophyta</taxon>
        <taxon>Embryophyta</taxon>
        <taxon>Tracheophyta</taxon>
        <taxon>Spermatophyta</taxon>
        <taxon>Magnoliopsida</taxon>
        <taxon>eudicotyledons</taxon>
        <taxon>Gunneridae</taxon>
        <taxon>Pentapetalae</taxon>
        <taxon>rosids</taxon>
        <taxon>fabids</taxon>
        <taxon>Rosales</taxon>
        <taxon>Rosaceae</taxon>
        <taxon>Rosoideae</taxon>
        <taxon>Rosoideae incertae sedis</taxon>
        <taxon>Rubus</taxon>
    </lineage>
</organism>
<sequence length="103" mass="11444">MAMAARVWRLVVRLRWLFWVLKFGYGGLGISRPGFGICDLHFWCEVMKGGRARCGCFDCARAGLVRSDAGWVGCSDGFGYNNFDWLMGEDEGKVFAGDLIAHG</sequence>